<name>A0A9P4IDZ8_9PEZI</name>
<accession>A0A9P4IDZ8</accession>
<reference evidence="2" key="1">
    <citation type="journal article" date="2020" name="Stud. Mycol.">
        <title>101 Dothideomycetes genomes: a test case for predicting lifestyles and emergence of pathogens.</title>
        <authorList>
            <person name="Haridas S."/>
            <person name="Albert R."/>
            <person name="Binder M."/>
            <person name="Bloem J."/>
            <person name="Labutti K."/>
            <person name="Salamov A."/>
            <person name="Andreopoulos B."/>
            <person name="Baker S."/>
            <person name="Barry K."/>
            <person name="Bills G."/>
            <person name="Bluhm B."/>
            <person name="Cannon C."/>
            <person name="Castanera R."/>
            <person name="Culley D."/>
            <person name="Daum C."/>
            <person name="Ezra D."/>
            <person name="Gonzalez J."/>
            <person name="Henrissat B."/>
            <person name="Kuo A."/>
            <person name="Liang C."/>
            <person name="Lipzen A."/>
            <person name="Lutzoni F."/>
            <person name="Magnuson J."/>
            <person name="Mondo S."/>
            <person name="Nolan M."/>
            <person name="Ohm R."/>
            <person name="Pangilinan J."/>
            <person name="Park H.-J."/>
            <person name="Ramirez L."/>
            <person name="Alfaro M."/>
            <person name="Sun H."/>
            <person name="Tritt A."/>
            <person name="Yoshinaga Y."/>
            <person name="Zwiers L.-H."/>
            <person name="Turgeon B."/>
            <person name="Goodwin S."/>
            <person name="Spatafora J."/>
            <person name="Crous P."/>
            <person name="Grigoriev I."/>
        </authorList>
    </citation>
    <scope>NUCLEOTIDE SEQUENCE</scope>
    <source>
        <strain evidence="2">CBS 133067</strain>
    </source>
</reference>
<feature type="compositionally biased region" description="Basic and acidic residues" evidence="1">
    <location>
        <begin position="116"/>
        <end position="125"/>
    </location>
</feature>
<evidence type="ECO:0000313" key="2">
    <source>
        <dbReference type="EMBL" id="KAF2099104.1"/>
    </source>
</evidence>
<comment type="caution">
    <text evidence="2">The sequence shown here is derived from an EMBL/GenBank/DDBJ whole genome shotgun (WGS) entry which is preliminary data.</text>
</comment>
<organism evidence="2 3">
    <name type="scientific">Rhizodiscina lignyota</name>
    <dbReference type="NCBI Taxonomy" id="1504668"/>
    <lineage>
        <taxon>Eukaryota</taxon>
        <taxon>Fungi</taxon>
        <taxon>Dikarya</taxon>
        <taxon>Ascomycota</taxon>
        <taxon>Pezizomycotina</taxon>
        <taxon>Dothideomycetes</taxon>
        <taxon>Pleosporomycetidae</taxon>
        <taxon>Aulographales</taxon>
        <taxon>Rhizodiscinaceae</taxon>
        <taxon>Rhizodiscina</taxon>
    </lineage>
</organism>
<feature type="compositionally biased region" description="Basic and acidic residues" evidence="1">
    <location>
        <begin position="138"/>
        <end position="149"/>
    </location>
</feature>
<protein>
    <submittedName>
        <fullName evidence="2">Uncharacterized protein</fullName>
    </submittedName>
</protein>
<sequence>MGIESRLRDTRNPYWACCIGIDIDTKVFEREMDSNTSIHQPFVDRLPNTRNTHQFVTQSKSEKIKIRLWRLQQFKSRERDEYAILTPPKPTATSPNIVTSDAESEKHPSTPSNQSKRSEALEPKADTANAKTHKTRAHNPDKQKPRGCDFWDTLLEQNPRRLRLGEATGGWIAKWETNLQERSDWELGKVALAISKYWRMQKPPSIEALRAAQYKAAAYRGTVRVQDTTPMLEPLIPVFKRLDPYTVKDPVLVRQTLAKVLDPEMEDELRIIDMPLAEGDEYELIRSRRDP</sequence>
<dbReference type="EMBL" id="ML978126">
    <property type="protein sequence ID" value="KAF2099104.1"/>
    <property type="molecule type" value="Genomic_DNA"/>
</dbReference>
<proteinExistence type="predicted"/>
<dbReference type="Proteomes" id="UP000799772">
    <property type="component" value="Unassembled WGS sequence"/>
</dbReference>
<feature type="compositionally biased region" description="Polar residues" evidence="1">
    <location>
        <begin position="91"/>
        <end position="101"/>
    </location>
</feature>
<keyword evidence="3" id="KW-1185">Reference proteome</keyword>
<gene>
    <name evidence="2" type="ORF">NA57DRAFT_56728</name>
</gene>
<evidence type="ECO:0000313" key="3">
    <source>
        <dbReference type="Proteomes" id="UP000799772"/>
    </source>
</evidence>
<dbReference type="AlphaFoldDB" id="A0A9P4IDZ8"/>
<evidence type="ECO:0000256" key="1">
    <source>
        <dbReference type="SAM" id="MobiDB-lite"/>
    </source>
</evidence>
<feature type="region of interest" description="Disordered" evidence="1">
    <location>
        <begin position="80"/>
        <end position="149"/>
    </location>
</feature>